<dbReference type="STRING" id="1385513.N780_17810"/>
<evidence type="ECO:0000313" key="3">
    <source>
        <dbReference type="Proteomes" id="UP000030153"/>
    </source>
</evidence>
<comment type="caution">
    <text evidence="2">The sequence shown here is derived from an EMBL/GenBank/DDBJ whole genome shotgun (WGS) entry which is preliminary data.</text>
</comment>
<evidence type="ECO:0000313" key="2">
    <source>
        <dbReference type="EMBL" id="KGP91107.1"/>
    </source>
</evidence>
<dbReference type="PROSITE" id="PS50965">
    <property type="entry name" value="NERD"/>
    <property type="match status" value="1"/>
</dbReference>
<dbReference type="AlphaFoldDB" id="A0A0A2US22"/>
<organism evidence="2 3">
    <name type="scientific">Pontibacillus chungwhensis BH030062</name>
    <dbReference type="NCBI Taxonomy" id="1385513"/>
    <lineage>
        <taxon>Bacteria</taxon>
        <taxon>Bacillati</taxon>
        <taxon>Bacillota</taxon>
        <taxon>Bacilli</taxon>
        <taxon>Bacillales</taxon>
        <taxon>Bacillaceae</taxon>
        <taxon>Pontibacillus</taxon>
    </lineage>
</organism>
<dbReference type="OrthoDB" id="2164794at2"/>
<dbReference type="InterPro" id="IPR011528">
    <property type="entry name" value="NERD"/>
</dbReference>
<keyword evidence="3" id="KW-1185">Reference proteome</keyword>
<accession>A0A0A2US22</accession>
<feature type="domain" description="NERD" evidence="1">
    <location>
        <begin position="38"/>
        <end position="148"/>
    </location>
</feature>
<sequence length="301" mass="35580">MSLYKLRTKPLHLATLEILQRRMTLSPKASNDYTRWLKGFEGEQRFDQFIEPIANESYLLHDLLLKKQNTTFQIDSLLITPEKIYLFEIKNYEGDFLYEDEKFYRLPNTEILNPLHQLQRAAALLGQLLKSHGHTIPIEGYVIFIHPHFHLYNAPLTPSIIFPTQIKPFLEQLKTASLLTSYHERLAQDLNDLHLNDSALNEIPSYTFDSLQKGMSCFQCFSFSVRLNGHRCLCENCGAYEAYRDALLRNVDEFKMLFPDEKIRTKLIYEWGGKLGSYKRIRTVLQKHFTKKRNNRWMYFE</sequence>
<gene>
    <name evidence="2" type="ORF">N780_17810</name>
</gene>
<dbReference type="EMBL" id="AVBG01000008">
    <property type="protein sequence ID" value="KGP91107.1"/>
    <property type="molecule type" value="Genomic_DNA"/>
</dbReference>
<evidence type="ECO:0000259" key="1">
    <source>
        <dbReference type="PROSITE" id="PS50965"/>
    </source>
</evidence>
<proteinExistence type="predicted"/>
<dbReference type="RefSeq" id="WP_036784220.1">
    <property type="nucleotide sequence ID" value="NZ_AVBG01000008.1"/>
</dbReference>
<protein>
    <submittedName>
        <fullName evidence="2">Nuclease</fullName>
    </submittedName>
</protein>
<dbReference type="Proteomes" id="UP000030153">
    <property type="component" value="Unassembled WGS sequence"/>
</dbReference>
<reference evidence="2 3" key="1">
    <citation type="submission" date="2013-08" db="EMBL/GenBank/DDBJ databases">
        <title>Genome of Pontibacillus chungwhensis.</title>
        <authorList>
            <person name="Wang Q."/>
            <person name="Wang G."/>
        </authorList>
    </citation>
    <scope>NUCLEOTIDE SEQUENCE [LARGE SCALE GENOMIC DNA]</scope>
    <source>
        <strain evidence="2 3">BH030062</strain>
    </source>
</reference>
<name>A0A0A2US22_9BACI</name>
<dbReference type="Pfam" id="PF08378">
    <property type="entry name" value="NERD"/>
    <property type="match status" value="1"/>
</dbReference>
<dbReference type="eggNOG" id="COG0551">
    <property type="taxonomic scope" value="Bacteria"/>
</dbReference>